<dbReference type="Pfam" id="PF02195">
    <property type="entry name" value="ParB_N"/>
    <property type="match status" value="1"/>
</dbReference>
<dbReference type="EMBL" id="LR796895">
    <property type="protein sequence ID" value="CAB4173026.1"/>
    <property type="molecule type" value="Genomic_DNA"/>
</dbReference>
<evidence type="ECO:0000313" key="8">
    <source>
        <dbReference type="EMBL" id="CAB5229908.1"/>
    </source>
</evidence>
<reference evidence="5" key="1">
    <citation type="submission" date="2020-05" db="EMBL/GenBank/DDBJ databases">
        <authorList>
            <person name="Chiriac C."/>
            <person name="Salcher M."/>
            <person name="Ghai R."/>
            <person name="Kavagutti S V."/>
        </authorList>
    </citation>
    <scope>NUCLEOTIDE SEQUENCE</scope>
</reference>
<gene>
    <name evidence="5" type="ORF">UFOVP1114_25</name>
    <name evidence="6" type="ORF">UFOVP1386_25</name>
    <name evidence="7" type="ORF">UFOVP1479_22</name>
    <name evidence="8" type="ORF">UFOVP1564_24</name>
    <name evidence="2" type="ORF">UFOVP310_24</name>
    <name evidence="3" type="ORF">UFOVP619_2</name>
    <name evidence="4" type="ORF">UFOVP947_25</name>
</gene>
<evidence type="ECO:0000313" key="7">
    <source>
        <dbReference type="EMBL" id="CAB4215400.1"/>
    </source>
</evidence>
<dbReference type="Gene3D" id="3.90.1530.10">
    <property type="entry name" value="Conserved hypothetical protein from pyrococcus furiosus pfu- 392566-001, ParB domain"/>
    <property type="match status" value="1"/>
</dbReference>
<feature type="domain" description="ParB-like N-terminal" evidence="1">
    <location>
        <begin position="4"/>
        <end position="93"/>
    </location>
</feature>
<dbReference type="EMBL" id="LR797070">
    <property type="protein sequence ID" value="CAB4184649.1"/>
    <property type="molecule type" value="Genomic_DNA"/>
</dbReference>
<evidence type="ECO:0000313" key="4">
    <source>
        <dbReference type="EMBL" id="CAB4173026.1"/>
    </source>
</evidence>
<accession>A0A6J5QJ31</accession>
<dbReference type="EMBL" id="LR796325">
    <property type="protein sequence ID" value="CAB4136845.1"/>
    <property type="molecule type" value="Genomic_DNA"/>
</dbReference>
<evidence type="ECO:0000313" key="2">
    <source>
        <dbReference type="EMBL" id="CAB4136845.1"/>
    </source>
</evidence>
<dbReference type="SMART" id="SM00470">
    <property type="entry name" value="ParB"/>
    <property type="match status" value="1"/>
</dbReference>
<sequence length="169" mass="19717">MNIKKVEIGEIKLNPNNPRIIKDNKYRQLVDSIKKFPKMLELRPIVVNKDGIILGGNMRFKACKDAGLRFIPVVIADDLTEEEQKQFIIKDNIGYGEWDWELLNLEWDIDELKDWGLDIPNFEGSRDDMEEGTPLGIGWFLNIEFEEEGQCKEWYDKLISEGLICKIVQ</sequence>
<dbReference type="EMBL" id="LR796589">
    <property type="protein sequence ID" value="CAB4152224.1"/>
    <property type="molecule type" value="Genomic_DNA"/>
</dbReference>
<protein>
    <submittedName>
        <fullName evidence="5">ParB/Sulfiredoxin</fullName>
    </submittedName>
</protein>
<evidence type="ECO:0000313" key="3">
    <source>
        <dbReference type="EMBL" id="CAB4152224.1"/>
    </source>
</evidence>
<evidence type="ECO:0000313" key="5">
    <source>
        <dbReference type="EMBL" id="CAB4184649.1"/>
    </source>
</evidence>
<organism evidence="5">
    <name type="scientific">uncultured Caudovirales phage</name>
    <dbReference type="NCBI Taxonomy" id="2100421"/>
    <lineage>
        <taxon>Viruses</taxon>
        <taxon>Duplodnaviria</taxon>
        <taxon>Heunggongvirae</taxon>
        <taxon>Uroviricota</taxon>
        <taxon>Caudoviricetes</taxon>
        <taxon>Peduoviridae</taxon>
        <taxon>Maltschvirus</taxon>
        <taxon>Maltschvirus maltsch</taxon>
    </lineage>
</organism>
<dbReference type="EMBL" id="LR797427">
    <property type="protein sequence ID" value="CAB4215400.1"/>
    <property type="molecule type" value="Genomic_DNA"/>
</dbReference>
<dbReference type="EMBL" id="LR797340">
    <property type="protein sequence ID" value="CAB4204151.1"/>
    <property type="molecule type" value="Genomic_DNA"/>
</dbReference>
<dbReference type="InterPro" id="IPR003115">
    <property type="entry name" value="ParB_N"/>
</dbReference>
<evidence type="ECO:0000259" key="1">
    <source>
        <dbReference type="SMART" id="SM00470"/>
    </source>
</evidence>
<dbReference type="InterPro" id="IPR036086">
    <property type="entry name" value="ParB/Sulfiredoxin_sf"/>
</dbReference>
<name>A0A6J5QJ31_9CAUD</name>
<evidence type="ECO:0000313" key="6">
    <source>
        <dbReference type="EMBL" id="CAB4204151.1"/>
    </source>
</evidence>
<dbReference type="EMBL" id="LR798416">
    <property type="protein sequence ID" value="CAB5229908.1"/>
    <property type="molecule type" value="Genomic_DNA"/>
</dbReference>
<proteinExistence type="predicted"/>
<dbReference type="SUPFAM" id="SSF110849">
    <property type="entry name" value="ParB/Sulfiredoxin"/>
    <property type="match status" value="1"/>
</dbReference>